<comment type="caution">
    <text evidence="1">The sequence shown here is derived from an EMBL/GenBank/DDBJ whole genome shotgun (WGS) entry which is preliminary data.</text>
</comment>
<accession>A0ABW7GIX8</accession>
<dbReference type="EMBL" id="JBIGHX010000003">
    <property type="protein sequence ID" value="MFG6461913.1"/>
    <property type="molecule type" value="Genomic_DNA"/>
</dbReference>
<protein>
    <submittedName>
        <fullName evidence="1">Uncharacterized protein</fullName>
    </submittedName>
</protein>
<proteinExistence type="predicted"/>
<dbReference type="RefSeq" id="WP_394510772.1">
    <property type="nucleotide sequence ID" value="NZ_JBIGHX010000003.1"/>
</dbReference>
<name>A0ABW7GIX8_9BURK</name>
<reference evidence="1 2" key="1">
    <citation type="submission" date="2024-08" db="EMBL/GenBank/DDBJ databases">
        <authorList>
            <person name="Lu H."/>
        </authorList>
    </citation>
    <scope>NUCLEOTIDE SEQUENCE [LARGE SCALE GENOMIC DNA]</scope>
    <source>
        <strain evidence="1 2">DXS20W</strain>
    </source>
</reference>
<keyword evidence="2" id="KW-1185">Reference proteome</keyword>
<dbReference type="Proteomes" id="UP001606302">
    <property type="component" value="Unassembled WGS sequence"/>
</dbReference>
<sequence length="51" mass="5289">MQTATRRLLSTLLLAVVGTAVLLVSAAHAPATEPTPWPACSLLAQIPLAPR</sequence>
<organism evidence="1 2">
    <name type="scientific">Pelomonas lactea</name>
    <dbReference type="NCBI Taxonomy" id="3299030"/>
    <lineage>
        <taxon>Bacteria</taxon>
        <taxon>Pseudomonadati</taxon>
        <taxon>Pseudomonadota</taxon>
        <taxon>Betaproteobacteria</taxon>
        <taxon>Burkholderiales</taxon>
        <taxon>Sphaerotilaceae</taxon>
        <taxon>Roseateles</taxon>
    </lineage>
</organism>
<evidence type="ECO:0000313" key="1">
    <source>
        <dbReference type="EMBL" id="MFG6461913.1"/>
    </source>
</evidence>
<evidence type="ECO:0000313" key="2">
    <source>
        <dbReference type="Proteomes" id="UP001606302"/>
    </source>
</evidence>
<gene>
    <name evidence="1" type="ORF">ACG04Q_10050</name>
</gene>